<sequence length="215" mass="23617">MVEFGSSVVINCSTNCPHPTSGDLETSLEKEAVGNGSRWRAFRLLNVSHWDPVPLCYFECPDAGDMEPQRANFTVYRPPKLVLLDPVPVIVVGENYTLTCRVSSVAPIRKLSVAFLQGRETVHLRTFENRTELEASDVVVNHTVTARRAVYGEVIRCDAVLDLRPDGPVVGKASSFNQMLTVMDYTAISVAIASIATLALILVGTGIYSYCPRKQ</sequence>
<name>A0ABM1L3E3_GEKJA</name>
<evidence type="ECO:0000256" key="9">
    <source>
        <dbReference type="ARBA" id="ARBA00023157"/>
    </source>
</evidence>
<dbReference type="SUPFAM" id="SSF48726">
    <property type="entry name" value="Immunoglobulin"/>
    <property type="match status" value="2"/>
</dbReference>
<dbReference type="InterPro" id="IPR003987">
    <property type="entry name" value="ICAM_VCAM_N"/>
</dbReference>
<dbReference type="InterPro" id="IPR013768">
    <property type="entry name" value="ICAM_N"/>
</dbReference>
<comment type="similarity">
    <text evidence="2">Belongs to the immunoglobulin superfamily. ICAM family.</text>
</comment>
<keyword evidence="3 12" id="KW-0812">Transmembrane</keyword>
<dbReference type="Gene3D" id="2.60.40.10">
    <property type="entry name" value="Immunoglobulins"/>
    <property type="match status" value="2"/>
</dbReference>
<evidence type="ECO:0000313" key="15">
    <source>
        <dbReference type="RefSeq" id="XP_015280480.1"/>
    </source>
</evidence>
<evidence type="ECO:0000256" key="3">
    <source>
        <dbReference type="ARBA" id="ARBA00022692"/>
    </source>
</evidence>
<evidence type="ECO:0000256" key="12">
    <source>
        <dbReference type="SAM" id="Phobius"/>
    </source>
</evidence>
<evidence type="ECO:0000313" key="14">
    <source>
        <dbReference type="Proteomes" id="UP000694871"/>
    </source>
</evidence>
<keyword evidence="5" id="KW-0677">Repeat</keyword>
<dbReference type="Pfam" id="PF03921">
    <property type="entry name" value="ICAM_N"/>
    <property type="match status" value="1"/>
</dbReference>
<keyword evidence="11" id="KW-0393">Immunoglobulin domain</keyword>
<dbReference type="RefSeq" id="XP_015280480.1">
    <property type="nucleotide sequence ID" value="XM_015424994.1"/>
</dbReference>
<comment type="subcellular location">
    <subcellularLocation>
        <location evidence="1">Membrane</location>
        <topology evidence="1">Single-pass type I membrane protein</topology>
    </subcellularLocation>
</comment>
<evidence type="ECO:0000256" key="7">
    <source>
        <dbReference type="ARBA" id="ARBA00022989"/>
    </source>
</evidence>
<keyword evidence="6" id="KW-0130">Cell adhesion</keyword>
<protein>
    <submittedName>
        <fullName evidence="15">Intercellular adhesion molecule 4-like</fullName>
    </submittedName>
</protein>
<dbReference type="PRINTS" id="PR01472">
    <property type="entry name" value="ICAMVCAM1"/>
</dbReference>
<evidence type="ECO:0000256" key="10">
    <source>
        <dbReference type="ARBA" id="ARBA00023180"/>
    </source>
</evidence>
<evidence type="ECO:0000256" key="2">
    <source>
        <dbReference type="ARBA" id="ARBA00005925"/>
    </source>
</evidence>
<keyword evidence="9" id="KW-1015">Disulfide bond</keyword>
<dbReference type="InterPro" id="IPR036179">
    <property type="entry name" value="Ig-like_dom_sf"/>
</dbReference>
<proteinExistence type="inferred from homology"/>
<reference evidence="15" key="1">
    <citation type="submission" date="2025-08" db="UniProtKB">
        <authorList>
            <consortium name="RefSeq"/>
        </authorList>
    </citation>
    <scope>IDENTIFICATION</scope>
</reference>
<gene>
    <name evidence="15" type="primary">LOC107121972</name>
</gene>
<dbReference type="InterPro" id="IPR047012">
    <property type="entry name" value="ICAM_VCAM"/>
</dbReference>
<keyword evidence="4" id="KW-0732">Signal</keyword>
<accession>A0ABM1L3E3</accession>
<keyword evidence="7 12" id="KW-1133">Transmembrane helix</keyword>
<evidence type="ECO:0000256" key="6">
    <source>
        <dbReference type="ARBA" id="ARBA00022889"/>
    </source>
</evidence>
<dbReference type="PANTHER" id="PTHR13771">
    <property type="entry name" value="INTERCELLULAR ADHESION MOLECULE"/>
    <property type="match status" value="1"/>
</dbReference>
<dbReference type="GeneID" id="107121972"/>
<dbReference type="Proteomes" id="UP000694871">
    <property type="component" value="Unplaced"/>
</dbReference>
<keyword evidence="14" id="KW-1185">Reference proteome</keyword>
<keyword evidence="8 12" id="KW-0472">Membrane</keyword>
<keyword evidence="10" id="KW-0325">Glycoprotein</keyword>
<evidence type="ECO:0000256" key="5">
    <source>
        <dbReference type="ARBA" id="ARBA00022737"/>
    </source>
</evidence>
<dbReference type="PANTHER" id="PTHR13771:SF9">
    <property type="entry name" value="INTERCELLULAR ADHESION MOLECULE 5"/>
    <property type="match status" value="1"/>
</dbReference>
<evidence type="ECO:0000256" key="4">
    <source>
        <dbReference type="ARBA" id="ARBA00022729"/>
    </source>
</evidence>
<feature type="domain" description="Intercellular adhesion molecule N-terminal" evidence="13">
    <location>
        <begin position="2"/>
        <end position="80"/>
    </location>
</feature>
<dbReference type="InterPro" id="IPR013783">
    <property type="entry name" value="Ig-like_fold"/>
</dbReference>
<evidence type="ECO:0000256" key="1">
    <source>
        <dbReference type="ARBA" id="ARBA00004479"/>
    </source>
</evidence>
<organism evidence="14 15">
    <name type="scientific">Gekko japonicus</name>
    <name type="common">Schlegel's Japanese gecko</name>
    <dbReference type="NCBI Taxonomy" id="146911"/>
    <lineage>
        <taxon>Eukaryota</taxon>
        <taxon>Metazoa</taxon>
        <taxon>Chordata</taxon>
        <taxon>Craniata</taxon>
        <taxon>Vertebrata</taxon>
        <taxon>Euteleostomi</taxon>
        <taxon>Lepidosauria</taxon>
        <taxon>Squamata</taxon>
        <taxon>Bifurcata</taxon>
        <taxon>Gekkota</taxon>
        <taxon>Gekkonidae</taxon>
        <taxon>Gekkoninae</taxon>
        <taxon>Gekko</taxon>
    </lineage>
</organism>
<feature type="transmembrane region" description="Helical" evidence="12">
    <location>
        <begin position="185"/>
        <end position="211"/>
    </location>
</feature>
<evidence type="ECO:0000256" key="11">
    <source>
        <dbReference type="ARBA" id="ARBA00023319"/>
    </source>
</evidence>
<evidence type="ECO:0000259" key="13">
    <source>
        <dbReference type="Pfam" id="PF03921"/>
    </source>
</evidence>
<evidence type="ECO:0000256" key="8">
    <source>
        <dbReference type="ARBA" id="ARBA00023136"/>
    </source>
</evidence>